<evidence type="ECO:0000313" key="2">
    <source>
        <dbReference type="EMBL" id="KAK7018712.1"/>
    </source>
</evidence>
<dbReference type="Proteomes" id="UP001383192">
    <property type="component" value="Unassembled WGS sequence"/>
</dbReference>
<sequence>MIGTEDETWINRFSVAYDSHSDVIRSRMIVTYEGRDSGGGKWACVKCAGPQCAHMRQSKRLLDMIVGNVEDSTDCEGRERSDFGDSAEMYMVDSANVGSLDERAISYLPILPPAWASLPEDPKLYPRPSPIDLPPLVIPLESTSRSACGKHFYNPLLSVTQKECTIYTLTGQRRHTICVQNCPTCPSVQRCFIGPDARTFGVFNLNNSVLFTHELLDDYTNRYTGSETPFAAFVVSMARIYAGRADKFVGEDLFRAAWFAFASLQDMGGDMSCPRCGEAPDTVIFDGVTTGFAKRHLRETMSPPTVIPPDPLVRQRTRHPGLQWIPGSNSKGPCTRDRFANWIKKWGDKGVLPHSEEKQRRGELHSLEQELRAVGAQAVARALVTFNETKMELQDARMRRRYRMLFEQLSASESTLQMVNALGLESLKRFVEEPSVANASLLVDIPALMQVVEQVVRKKQHVEVIVDLCRWMVQRAEEVLGILMQGDHVNLEGIRNSKGCGDNWKQVRQHMICKRQISN</sequence>
<accession>A0AAW0AZI1</accession>
<proteinExistence type="predicted"/>
<gene>
    <name evidence="2" type="ORF">VNI00_018305</name>
</gene>
<reference evidence="2 3" key="1">
    <citation type="submission" date="2024-01" db="EMBL/GenBank/DDBJ databases">
        <title>A draft genome for a cacao thread blight-causing isolate of Paramarasmius palmivorus.</title>
        <authorList>
            <person name="Baruah I.K."/>
            <person name="Bukari Y."/>
            <person name="Amoako-Attah I."/>
            <person name="Meinhardt L.W."/>
            <person name="Bailey B.A."/>
            <person name="Cohen S.P."/>
        </authorList>
    </citation>
    <scope>NUCLEOTIDE SEQUENCE [LARGE SCALE GENOMIC DNA]</scope>
    <source>
        <strain evidence="2 3">GH-12</strain>
    </source>
</reference>
<dbReference type="EMBL" id="JAYKXP010000223">
    <property type="protein sequence ID" value="KAK7018712.1"/>
    <property type="molecule type" value="Genomic_DNA"/>
</dbReference>
<comment type="caution">
    <text evidence="2">The sequence shown here is derived from an EMBL/GenBank/DDBJ whole genome shotgun (WGS) entry which is preliminary data.</text>
</comment>
<keyword evidence="3" id="KW-1185">Reference proteome</keyword>
<dbReference type="AlphaFoldDB" id="A0AAW0AZI1"/>
<evidence type="ECO:0000313" key="3">
    <source>
        <dbReference type="Proteomes" id="UP001383192"/>
    </source>
</evidence>
<protein>
    <recommendedName>
        <fullName evidence="1">HMG domain-containing protein</fullName>
    </recommendedName>
</protein>
<dbReference type="Pfam" id="PF18717">
    <property type="entry name" value="CxC4"/>
    <property type="match status" value="1"/>
</dbReference>
<name>A0AAW0AZI1_9AGAR</name>
<organism evidence="2 3">
    <name type="scientific">Paramarasmius palmivorus</name>
    <dbReference type="NCBI Taxonomy" id="297713"/>
    <lineage>
        <taxon>Eukaryota</taxon>
        <taxon>Fungi</taxon>
        <taxon>Dikarya</taxon>
        <taxon>Basidiomycota</taxon>
        <taxon>Agaricomycotina</taxon>
        <taxon>Agaricomycetes</taxon>
        <taxon>Agaricomycetidae</taxon>
        <taxon>Agaricales</taxon>
        <taxon>Marasmiineae</taxon>
        <taxon>Marasmiaceae</taxon>
        <taxon>Paramarasmius</taxon>
    </lineage>
</organism>
<evidence type="ECO:0000259" key="1">
    <source>
        <dbReference type="Pfam" id="PF18717"/>
    </source>
</evidence>
<dbReference type="InterPro" id="IPR040648">
    <property type="entry name" value="HMGXB3_CxC4"/>
</dbReference>
<feature type="domain" description="HMG" evidence="1">
    <location>
        <begin position="133"/>
        <end position="261"/>
    </location>
</feature>